<dbReference type="EC" id="2.3.1.181" evidence="3"/>
<dbReference type="SUPFAM" id="SSF55681">
    <property type="entry name" value="Class II aaRS and biotin synthetases"/>
    <property type="match status" value="1"/>
</dbReference>
<dbReference type="PROSITE" id="PS51733">
    <property type="entry name" value="BPL_LPL_CATALYTIC"/>
    <property type="match status" value="1"/>
</dbReference>
<keyword evidence="3" id="KW-0436">Ligase</keyword>
<evidence type="ECO:0000259" key="2">
    <source>
        <dbReference type="PROSITE" id="PS51733"/>
    </source>
</evidence>
<feature type="region of interest" description="Disordered" evidence="1">
    <location>
        <begin position="106"/>
        <end position="161"/>
    </location>
</feature>
<reference evidence="3 4" key="1">
    <citation type="submission" date="2014-03" db="EMBL/GenBank/DDBJ databases">
        <title>Genomics of Bifidobacteria.</title>
        <authorList>
            <person name="Ventura M."/>
            <person name="Milani C."/>
            <person name="Lugli G.A."/>
        </authorList>
    </citation>
    <scope>NUCLEOTIDE SEQUENCE [LARGE SCALE GENOMIC DNA]</scope>
    <source>
        <strain evidence="3 4">LMG 11597</strain>
    </source>
</reference>
<dbReference type="STRING" id="77635.BISU_0742"/>
<dbReference type="PANTHER" id="PTHR43679">
    <property type="entry name" value="OCTANOYLTRANSFERASE LIPM-RELATED"/>
    <property type="match status" value="1"/>
</dbReference>
<feature type="compositionally biased region" description="Basic and acidic residues" evidence="1">
    <location>
        <begin position="133"/>
        <end position="144"/>
    </location>
</feature>
<dbReference type="InterPro" id="IPR004143">
    <property type="entry name" value="BPL_LPL_catalytic"/>
</dbReference>
<organism evidence="3 4">
    <name type="scientific">Bifidobacterium subtile</name>
    <dbReference type="NCBI Taxonomy" id="77635"/>
    <lineage>
        <taxon>Bacteria</taxon>
        <taxon>Bacillati</taxon>
        <taxon>Actinomycetota</taxon>
        <taxon>Actinomycetes</taxon>
        <taxon>Bifidobacteriales</taxon>
        <taxon>Bifidobacteriaceae</taxon>
        <taxon>Bifidobacterium</taxon>
    </lineage>
</organism>
<dbReference type="InterPro" id="IPR050664">
    <property type="entry name" value="Octanoyltrans_LipM/LipL"/>
</dbReference>
<evidence type="ECO:0000313" key="4">
    <source>
        <dbReference type="Proteomes" id="UP000029055"/>
    </source>
</evidence>
<dbReference type="GO" id="GO:0033819">
    <property type="term" value="F:lipoyl(octanoyl) transferase activity"/>
    <property type="evidence" value="ECO:0007669"/>
    <property type="project" value="UniProtKB-EC"/>
</dbReference>
<comment type="caution">
    <text evidence="3">The sequence shown here is derived from an EMBL/GenBank/DDBJ whole genome shotgun (WGS) entry which is preliminary data.</text>
</comment>
<accession>A0A087EAC9</accession>
<keyword evidence="3" id="KW-0808">Transferase</keyword>
<dbReference type="OrthoDB" id="9788148at2"/>
<dbReference type="InterPro" id="IPR045864">
    <property type="entry name" value="aa-tRNA-synth_II/BPL/LPL"/>
</dbReference>
<keyword evidence="3" id="KW-0012">Acyltransferase</keyword>
<dbReference type="CDD" id="cd16443">
    <property type="entry name" value="LplA"/>
    <property type="match status" value="1"/>
</dbReference>
<proteinExistence type="predicted"/>
<dbReference type="EMBL" id="JGZR01000003">
    <property type="protein sequence ID" value="KFJ04730.1"/>
    <property type="molecule type" value="Genomic_DNA"/>
</dbReference>
<keyword evidence="4" id="KW-1185">Reference proteome</keyword>
<evidence type="ECO:0000256" key="1">
    <source>
        <dbReference type="SAM" id="MobiDB-lite"/>
    </source>
</evidence>
<dbReference type="PANTHER" id="PTHR43679:SF2">
    <property type="entry name" value="OCTANOYL-[GCVH]:PROTEIN N-OCTANOYLTRANSFERASE"/>
    <property type="match status" value="1"/>
</dbReference>
<dbReference type="GO" id="GO:0016874">
    <property type="term" value="F:ligase activity"/>
    <property type="evidence" value="ECO:0007669"/>
    <property type="project" value="UniProtKB-KW"/>
</dbReference>
<feature type="domain" description="BPL/LPL catalytic" evidence="2">
    <location>
        <begin position="207"/>
        <end position="404"/>
    </location>
</feature>
<dbReference type="Gene3D" id="3.30.930.10">
    <property type="entry name" value="Bira Bifunctional Protein, Domain 2"/>
    <property type="match status" value="1"/>
</dbReference>
<gene>
    <name evidence="3" type="ORF">BISU_0742</name>
</gene>
<protein>
    <submittedName>
        <fullName evidence="3">Ligase</fullName>
        <ecNumber evidence="3">2.3.1.181</ecNumber>
    </submittedName>
</protein>
<name>A0A087EAC9_9BIFI</name>
<evidence type="ECO:0000313" key="3">
    <source>
        <dbReference type="EMBL" id="KFJ04730.1"/>
    </source>
</evidence>
<dbReference type="RefSeq" id="WP_024462664.1">
    <property type="nucleotide sequence ID" value="NZ_CP062939.1"/>
</dbReference>
<sequence>MQVSDDHSARGGFSRGECKLAGGKLVGVNVRRDGTGAVAQCRLDGDFFLDGADDREIAALVHDIERALVEGVRIEAVFARHAGTSIVGVDAASIETAFARAVGAGTNTASDGLAGGQAGETDIRAQSSQAQERQTRGARTDKTRSYAAASVPSPTPLPPAIVGSDALRDEARRRWADLRPVVVHDRARQPQDQMDVDEQWAREVAAGTRPATLRIWEWASSAVIIGRFQSLEDSVDLEACRREQVSVVRRCTGGGAMFVEPGNTITYSLYAPRDFVRDVSIEQSYRLCDQWLVDALDGIGLDVRFSGLNDIASQYGKIGGAAQRRFPPQGAGPGSLLHHVTMSYDIDAAKMGRVLKVSREKLRDKAVRSAVRRVDPLRSQTGMDRASIIALLTESARDGSTMGLSR</sequence>
<dbReference type="AlphaFoldDB" id="A0A087EAC9"/>
<dbReference type="Proteomes" id="UP000029055">
    <property type="component" value="Unassembled WGS sequence"/>
</dbReference>
<dbReference type="eggNOG" id="COG0095">
    <property type="taxonomic scope" value="Bacteria"/>
</dbReference>
<dbReference type="Pfam" id="PF21948">
    <property type="entry name" value="LplA-B_cat"/>
    <property type="match status" value="1"/>
</dbReference>